<accession>A0A9D3VX95</accession>
<dbReference type="AlphaFoldDB" id="A0A9D3VX95"/>
<gene>
    <name evidence="1" type="ORF">J1N35_014910</name>
</gene>
<dbReference type="Proteomes" id="UP000828251">
    <property type="component" value="Unassembled WGS sequence"/>
</dbReference>
<dbReference type="OrthoDB" id="1435097at2759"/>
<proteinExistence type="predicted"/>
<evidence type="ECO:0000313" key="2">
    <source>
        <dbReference type="Proteomes" id="UP000828251"/>
    </source>
</evidence>
<organism evidence="1 2">
    <name type="scientific">Gossypium stocksii</name>
    <dbReference type="NCBI Taxonomy" id="47602"/>
    <lineage>
        <taxon>Eukaryota</taxon>
        <taxon>Viridiplantae</taxon>
        <taxon>Streptophyta</taxon>
        <taxon>Embryophyta</taxon>
        <taxon>Tracheophyta</taxon>
        <taxon>Spermatophyta</taxon>
        <taxon>Magnoliopsida</taxon>
        <taxon>eudicotyledons</taxon>
        <taxon>Gunneridae</taxon>
        <taxon>Pentapetalae</taxon>
        <taxon>rosids</taxon>
        <taxon>malvids</taxon>
        <taxon>Malvales</taxon>
        <taxon>Malvaceae</taxon>
        <taxon>Malvoideae</taxon>
        <taxon>Gossypium</taxon>
    </lineage>
</organism>
<reference evidence="1 2" key="1">
    <citation type="journal article" date="2021" name="Plant Biotechnol. J.">
        <title>Multi-omics assisted identification of the key and species-specific regulatory components of drought-tolerant mechanisms in Gossypium stocksii.</title>
        <authorList>
            <person name="Yu D."/>
            <person name="Ke L."/>
            <person name="Zhang D."/>
            <person name="Wu Y."/>
            <person name="Sun Y."/>
            <person name="Mei J."/>
            <person name="Sun J."/>
            <person name="Sun Y."/>
        </authorList>
    </citation>
    <scope>NUCLEOTIDE SEQUENCE [LARGE SCALE GENOMIC DNA]</scope>
    <source>
        <strain evidence="2">cv. E1</strain>
        <tissue evidence="1">Leaf</tissue>
    </source>
</reference>
<protein>
    <submittedName>
        <fullName evidence="1">Uncharacterized protein</fullName>
    </submittedName>
</protein>
<sequence length="236" mass="27253">MLHLRLRTKTWDRFQIHPVVFEIEANGDDGHDNSDPFNHEVVDYTNFDLDEVLDDIDEEGANDDENVNRSSVGNLIRCIVICNDPGAHMSLIDPNATYFVKFSECLDILPTHSLVVYFELEELLMGQKFKTKEECVFAIKWYNMNVLVDYKVMMSKSTLYTGECWRLTEATFYRLNTLMPRMGLKQVNQMESPSVVDSVSYLGLTELIFEIEGMIARGSRHFIIPVCMSWQFVLAP</sequence>
<keyword evidence="2" id="KW-1185">Reference proteome</keyword>
<comment type="caution">
    <text evidence="1">The sequence shown here is derived from an EMBL/GenBank/DDBJ whole genome shotgun (WGS) entry which is preliminary data.</text>
</comment>
<dbReference type="EMBL" id="JAIQCV010000005">
    <property type="protein sequence ID" value="KAH1097989.1"/>
    <property type="molecule type" value="Genomic_DNA"/>
</dbReference>
<evidence type="ECO:0000313" key="1">
    <source>
        <dbReference type="EMBL" id="KAH1097989.1"/>
    </source>
</evidence>
<name>A0A9D3VX95_9ROSI</name>